<evidence type="ECO:0000256" key="4">
    <source>
        <dbReference type="ARBA" id="ARBA00022692"/>
    </source>
</evidence>
<keyword evidence="7" id="KW-0378">Hydrolase</keyword>
<feature type="transmembrane region" description="Helical" evidence="14">
    <location>
        <begin position="287"/>
        <end position="312"/>
    </location>
</feature>
<gene>
    <name evidence="18" type="ORF">SAMN02745117_00802</name>
</gene>
<dbReference type="GO" id="GO:0031640">
    <property type="term" value="P:killing of cells of another organism"/>
    <property type="evidence" value="ECO:0007669"/>
    <property type="project" value="UniProtKB-KW"/>
</dbReference>
<evidence type="ECO:0000256" key="14">
    <source>
        <dbReference type="SAM" id="Phobius"/>
    </source>
</evidence>
<dbReference type="InterPro" id="IPR017750">
    <property type="entry name" value="ATPase_T1SS"/>
</dbReference>
<evidence type="ECO:0000256" key="10">
    <source>
        <dbReference type="ARBA" id="ARBA00023136"/>
    </source>
</evidence>
<dbReference type="PANTHER" id="PTHR43394:SF1">
    <property type="entry name" value="ATP-BINDING CASSETTE SUB-FAMILY B MEMBER 10, MITOCHONDRIAL"/>
    <property type="match status" value="1"/>
</dbReference>
<feature type="transmembrane region" description="Helical" evidence="14">
    <location>
        <begin position="215"/>
        <end position="232"/>
    </location>
</feature>
<evidence type="ECO:0000256" key="1">
    <source>
        <dbReference type="ARBA" id="ARBA00004651"/>
    </source>
</evidence>
<feature type="domain" description="Peptidase C39" evidence="17">
    <location>
        <begin position="20"/>
        <end position="145"/>
    </location>
</feature>
<dbReference type="Pfam" id="PF00005">
    <property type="entry name" value="ABC_tran"/>
    <property type="match status" value="1"/>
</dbReference>
<sequence>MNMAQAGVAGRPASGVNAASAAAPAWLHGWLDAILQVASHYRVPCSRESIRTAAAWEQSRDVELAVRQMARQAGLAVRWLKPELSQVTIWHLPLVVVLDDGQVAVITAMTREQDYEVRFSGDQGLAVVLEAEALQRQVRQLAVLRPAQSVPDSRVDEYIKPYEPHWLRAIVWRDLRPYAHIMLASLVANVLALAGILFSMQVYDRVVPAQSFPTLYVLFGGVMLAMAFAFFMRQARVAVSDILGKRADMRVSDKVFGHALRVRNSARPKATGTFISQLRELEHIREFMTSTTIAAVADLPFFALFCVLFWYIAGPLVWVPLAAVVLMVVPGLLVQGRLHRLAQEGMREGALRNAMLVESVQGMEDIKVLQAEQRFQNQWNHYNAVSAESGLKLRGLVGTLNNWTQTVQGSVFVVVVCVGAPMVMEGTMTTGVLVAASILSSRMLAPLASVTALISRWQQSRVAAEGVGKILQLPVDNPEQRMLIHRPLIQGEYDIRNAVFSYDGKTPVLQVASLQIRPGERVAVLGKNGAGKSTLLQALSGLMEHGSGTVLLDGVNMAHIDPADVRRDVGLVSQNARLFHGTLRENLLLGTPHASDEEVIAVLQSTGAWGWVQKMEQGLDYLVQEGGLGLSGGQRQSLLLARTLLRNPCVLLLDEPTASLDEVAESQVIQSLAALGKGRTLVIATHRMSILSLVDRVLVLDNGRIIMNDSRDKVLERLRGHARASETPAASAAATGVKVAVKARPAGEGESL</sequence>
<evidence type="ECO:0000256" key="8">
    <source>
        <dbReference type="ARBA" id="ARBA00022840"/>
    </source>
</evidence>
<evidence type="ECO:0000259" key="15">
    <source>
        <dbReference type="PROSITE" id="PS50893"/>
    </source>
</evidence>
<dbReference type="PROSITE" id="PS50929">
    <property type="entry name" value="ABC_TM1F"/>
    <property type="match status" value="1"/>
</dbReference>
<dbReference type="InterPro" id="IPR036640">
    <property type="entry name" value="ABC1_TM_sf"/>
</dbReference>
<dbReference type="Gene3D" id="1.20.1560.10">
    <property type="entry name" value="ABC transporter type 1, transmembrane domain"/>
    <property type="match status" value="1"/>
</dbReference>
<keyword evidence="5" id="KW-0354">Hemolysis</keyword>
<dbReference type="InterPro" id="IPR003593">
    <property type="entry name" value="AAA+_ATPase"/>
</dbReference>
<evidence type="ECO:0000256" key="5">
    <source>
        <dbReference type="ARBA" id="ARBA00022735"/>
    </source>
</evidence>
<dbReference type="SMART" id="SM00382">
    <property type="entry name" value="AAA"/>
    <property type="match status" value="1"/>
</dbReference>
<evidence type="ECO:0000313" key="19">
    <source>
        <dbReference type="Proteomes" id="UP000184327"/>
    </source>
</evidence>
<dbReference type="InterPro" id="IPR027417">
    <property type="entry name" value="P-loop_NTPase"/>
</dbReference>
<proteinExistence type="inferred from homology"/>
<feature type="transmembrane region" description="Helical" evidence="14">
    <location>
        <begin position="318"/>
        <end position="338"/>
    </location>
</feature>
<dbReference type="STRING" id="1122156.SAMN02745117_00802"/>
<dbReference type="SUPFAM" id="SSF52540">
    <property type="entry name" value="P-loop containing nucleoside triphosphate hydrolases"/>
    <property type="match status" value="1"/>
</dbReference>
<feature type="domain" description="ABC transmembrane type-1" evidence="16">
    <location>
        <begin position="181"/>
        <end position="459"/>
    </location>
</feature>
<keyword evidence="3" id="KW-1003">Cell membrane</keyword>
<evidence type="ECO:0000256" key="2">
    <source>
        <dbReference type="ARBA" id="ARBA00022448"/>
    </source>
</evidence>
<dbReference type="SUPFAM" id="SSF90123">
    <property type="entry name" value="ABC transporter transmembrane region"/>
    <property type="match status" value="1"/>
</dbReference>
<evidence type="ECO:0000259" key="16">
    <source>
        <dbReference type="PROSITE" id="PS50929"/>
    </source>
</evidence>
<name>A0A1M4W3Q5_9BURK</name>
<dbReference type="CDD" id="cd18587">
    <property type="entry name" value="ABC_6TM_LapB_like"/>
    <property type="match status" value="1"/>
</dbReference>
<dbReference type="PANTHER" id="PTHR43394">
    <property type="entry name" value="ATP-DEPENDENT PERMEASE MDL1, MITOCHONDRIAL"/>
    <property type="match status" value="1"/>
</dbReference>
<comment type="function">
    <text evidence="11">Involved in the export of calmodulin-sensitive adenylate cyclase-hemolysin (cyclolysin).</text>
</comment>
<dbReference type="InterPro" id="IPR011527">
    <property type="entry name" value="ABC1_TM_dom"/>
</dbReference>
<evidence type="ECO:0000256" key="12">
    <source>
        <dbReference type="ARBA" id="ARBA00061173"/>
    </source>
</evidence>
<keyword evidence="10 14" id="KW-0472">Membrane</keyword>
<evidence type="ECO:0000256" key="11">
    <source>
        <dbReference type="ARBA" id="ARBA00055355"/>
    </source>
</evidence>
<keyword evidence="9 14" id="KW-1133">Transmembrane helix</keyword>
<dbReference type="GO" id="GO:0005886">
    <property type="term" value="C:plasma membrane"/>
    <property type="evidence" value="ECO:0007669"/>
    <property type="project" value="UniProtKB-SubCell"/>
</dbReference>
<dbReference type="InterPro" id="IPR003439">
    <property type="entry name" value="ABC_transporter-like_ATP-bd"/>
</dbReference>
<dbReference type="Gene3D" id="3.90.70.10">
    <property type="entry name" value="Cysteine proteinases"/>
    <property type="match status" value="1"/>
</dbReference>
<organism evidence="18 19">
    <name type="scientific">Lampropedia hyalina DSM 16112</name>
    <dbReference type="NCBI Taxonomy" id="1122156"/>
    <lineage>
        <taxon>Bacteria</taxon>
        <taxon>Pseudomonadati</taxon>
        <taxon>Pseudomonadota</taxon>
        <taxon>Betaproteobacteria</taxon>
        <taxon>Burkholderiales</taxon>
        <taxon>Comamonadaceae</taxon>
        <taxon>Lampropedia</taxon>
    </lineage>
</organism>
<dbReference type="AlphaFoldDB" id="A0A1M4W3Q5"/>
<keyword evidence="5" id="KW-0204">Cytolysis</keyword>
<dbReference type="Proteomes" id="UP000184327">
    <property type="component" value="Unassembled WGS sequence"/>
</dbReference>
<keyword evidence="6" id="KW-0547">Nucleotide-binding</keyword>
<dbReference type="Gene3D" id="3.40.50.300">
    <property type="entry name" value="P-loop containing nucleotide triphosphate hydrolases"/>
    <property type="match status" value="1"/>
</dbReference>
<dbReference type="PROSITE" id="PS50893">
    <property type="entry name" value="ABC_TRANSPORTER_2"/>
    <property type="match status" value="1"/>
</dbReference>
<dbReference type="GO" id="GO:0008233">
    <property type="term" value="F:peptidase activity"/>
    <property type="evidence" value="ECO:0007669"/>
    <property type="project" value="InterPro"/>
</dbReference>
<comment type="similarity">
    <text evidence="12">Belongs to the ABC transporter superfamily. Cyclolysin exporter (TC 3.A.1.109.2) family.</text>
</comment>
<dbReference type="InterPro" id="IPR005074">
    <property type="entry name" value="Peptidase_C39"/>
</dbReference>
<dbReference type="Pfam" id="PF00664">
    <property type="entry name" value="ABC_membrane"/>
    <property type="match status" value="1"/>
</dbReference>
<keyword evidence="4 14" id="KW-0812">Transmembrane</keyword>
<dbReference type="GO" id="GO:0015421">
    <property type="term" value="F:ABC-type oligopeptide transporter activity"/>
    <property type="evidence" value="ECO:0007669"/>
    <property type="project" value="TreeGrafter"/>
</dbReference>
<dbReference type="NCBIfam" id="TIGR03375">
    <property type="entry name" value="type_I_sec_LssB"/>
    <property type="match status" value="1"/>
</dbReference>
<reference evidence="18 19" key="1">
    <citation type="submission" date="2016-11" db="EMBL/GenBank/DDBJ databases">
        <authorList>
            <person name="Jaros S."/>
            <person name="Januszkiewicz K."/>
            <person name="Wedrychowicz H."/>
        </authorList>
    </citation>
    <scope>NUCLEOTIDE SEQUENCE [LARGE SCALE GENOMIC DNA]</scope>
    <source>
        <strain evidence="18 19">DSM 16112</strain>
    </source>
</reference>
<evidence type="ECO:0000256" key="9">
    <source>
        <dbReference type="ARBA" id="ARBA00022989"/>
    </source>
</evidence>
<comment type="subcellular location">
    <subcellularLocation>
        <location evidence="1">Cell membrane</location>
        <topology evidence="1">Multi-pass membrane protein</topology>
    </subcellularLocation>
</comment>
<feature type="domain" description="ABC transporter" evidence="15">
    <location>
        <begin position="493"/>
        <end position="727"/>
    </location>
</feature>
<dbReference type="PROSITE" id="PS50990">
    <property type="entry name" value="PEPTIDASE_C39"/>
    <property type="match status" value="1"/>
</dbReference>
<dbReference type="InterPro" id="IPR039421">
    <property type="entry name" value="Type_1_exporter"/>
</dbReference>
<dbReference type="FunFam" id="3.40.50.300:FF:000299">
    <property type="entry name" value="ABC transporter ATP-binding protein/permease"/>
    <property type="match status" value="1"/>
</dbReference>
<keyword evidence="19" id="KW-1185">Reference proteome</keyword>
<evidence type="ECO:0000256" key="13">
    <source>
        <dbReference type="ARBA" id="ARBA00072252"/>
    </source>
</evidence>
<keyword evidence="2" id="KW-0813">Transport</keyword>
<dbReference type="GO" id="GO:0005524">
    <property type="term" value="F:ATP binding"/>
    <property type="evidence" value="ECO:0007669"/>
    <property type="project" value="UniProtKB-KW"/>
</dbReference>
<dbReference type="GO" id="GO:0006508">
    <property type="term" value="P:proteolysis"/>
    <property type="evidence" value="ECO:0007669"/>
    <property type="project" value="InterPro"/>
</dbReference>
<protein>
    <recommendedName>
        <fullName evidence="13">Cyclolysin secretion/processing ATP-binding protein CyaB</fullName>
    </recommendedName>
</protein>
<accession>A0A1M4W3Q5</accession>
<feature type="transmembrane region" description="Helical" evidence="14">
    <location>
        <begin position="178"/>
        <end position="203"/>
    </location>
</feature>
<evidence type="ECO:0000256" key="7">
    <source>
        <dbReference type="ARBA" id="ARBA00022801"/>
    </source>
</evidence>
<keyword evidence="8 18" id="KW-0067">ATP-binding</keyword>
<dbReference type="GO" id="GO:0016887">
    <property type="term" value="F:ATP hydrolysis activity"/>
    <property type="evidence" value="ECO:0007669"/>
    <property type="project" value="InterPro"/>
</dbReference>
<dbReference type="RefSeq" id="WP_084522814.1">
    <property type="nucleotide sequence ID" value="NZ_FQUZ01000006.1"/>
</dbReference>
<evidence type="ECO:0000313" key="18">
    <source>
        <dbReference type="EMBL" id="SHE75827.1"/>
    </source>
</evidence>
<evidence type="ECO:0000256" key="6">
    <source>
        <dbReference type="ARBA" id="ARBA00022741"/>
    </source>
</evidence>
<dbReference type="EMBL" id="FQUZ01000006">
    <property type="protein sequence ID" value="SHE75827.1"/>
    <property type="molecule type" value="Genomic_DNA"/>
</dbReference>
<evidence type="ECO:0000259" key="17">
    <source>
        <dbReference type="PROSITE" id="PS50990"/>
    </source>
</evidence>
<evidence type="ECO:0000256" key="3">
    <source>
        <dbReference type="ARBA" id="ARBA00022475"/>
    </source>
</evidence>